<comment type="caution">
    <text evidence="2">The sequence shown here is derived from an EMBL/GenBank/DDBJ whole genome shotgun (WGS) entry which is preliminary data.</text>
</comment>
<keyword evidence="1" id="KW-0472">Membrane</keyword>
<dbReference type="RefSeq" id="WP_008790971.1">
    <property type="nucleotide sequence ID" value="NZ_CAXMZE010000002.1"/>
</dbReference>
<proteinExistence type="predicted"/>
<name>A0A3E3EGV6_9FIRM</name>
<evidence type="ECO:0000313" key="2">
    <source>
        <dbReference type="EMBL" id="RGD87133.1"/>
    </source>
</evidence>
<feature type="transmembrane region" description="Helical" evidence="1">
    <location>
        <begin position="34"/>
        <end position="54"/>
    </location>
</feature>
<evidence type="ECO:0000313" key="3">
    <source>
        <dbReference type="Proteomes" id="UP000261032"/>
    </source>
</evidence>
<dbReference type="Pfam" id="PF06541">
    <property type="entry name" value="ABC_trans_CmpB"/>
    <property type="match status" value="1"/>
</dbReference>
<dbReference type="AlphaFoldDB" id="A0A3E3EGV6"/>
<keyword evidence="1" id="KW-1133">Transmembrane helix</keyword>
<organism evidence="2 3">
    <name type="scientific">Thomasclavelia ramosa</name>
    <dbReference type="NCBI Taxonomy" id="1547"/>
    <lineage>
        <taxon>Bacteria</taxon>
        <taxon>Bacillati</taxon>
        <taxon>Bacillota</taxon>
        <taxon>Erysipelotrichia</taxon>
        <taxon>Erysipelotrichales</taxon>
        <taxon>Coprobacillaceae</taxon>
        <taxon>Thomasclavelia</taxon>
    </lineage>
</organism>
<dbReference type="InterPro" id="IPR010540">
    <property type="entry name" value="CmpB_TMEM229"/>
</dbReference>
<dbReference type="Proteomes" id="UP000261032">
    <property type="component" value="Unassembled WGS sequence"/>
</dbReference>
<feature type="transmembrane region" description="Helical" evidence="1">
    <location>
        <begin position="132"/>
        <end position="152"/>
    </location>
</feature>
<reference evidence="2 3" key="1">
    <citation type="submission" date="2018-08" db="EMBL/GenBank/DDBJ databases">
        <title>A genome reference for cultivated species of the human gut microbiota.</title>
        <authorList>
            <person name="Zou Y."/>
            <person name="Xue W."/>
            <person name="Luo G."/>
        </authorList>
    </citation>
    <scope>NUCLEOTIDE SEQUENCE [LARGE SCALE GENOMIC DNA]</scope>
    <source>
        <strain evidence="2 3">OM06-4</strain>
    </source>
</reference>
<feature type="transmembrane region" description="Helical" evidence="1">
    <location>
        <begin position="60"/>
        <end position="81"/>
    </location>
</feature>
<dbReference type="EMBL" id="QUSL01000001">
    <property type="protein sequence ID" value="RGD87133.1"/>
    <property type="molecule type" value="Genomic_DNA"/>
</dbReference>
<evidence type="ECO:0000256" key="1">
    <source>
        <dbReference type="SAM" id="Phobius"/>
    </source>
</evidence>
<protein>
    <recommendedName>
        <fullName evidence="4">ABC transporter permease</fullName>
    </recommendedName>
</protein>
<feature type="transmembrane region" description="Helical" evidence="1">
    <location>
        <begin position="102"/>
        <end position="120"/>
    </location>
</feature>
<keyword evidence="1" id="KW-0812">Transmembrane</keyword>
<accession>A0A3E3EGV6</accession>
<gene>
    <name evidence="2" type="ORF">DXB93_00200</name>
</gene>
<feature type="transmembrane region" description="Helical" evidence="1">
    <location>
        <begin position="6"/>
        <end position="22"/>
    </location>
</feature>
<evidence type="ECO:0008006" key="4">
    <source>
        <dbReference type="Google" id="ProtNLM"/>
    </source>
</evidence>
<sequence>MVKFAIYTFLGFILESVYVSTLKKEFYLSGLLKGPFIPIYGFGALLILSIVPYHTNNFEIFFYSLFGCTALEYLTHFFLSYDSQIEVWNYGKIPSNYTSRICMFYSLMWGFLGIILVNYIDPFINSLLINLNYYAVNIIALIYILIILYQFYNQQFQVTKKQPK</sequence>